<gene>
    <name evidence="1" type="ordered locus">EHR_04940</name>
</gene>
<dbReference type="KEGG" id="ehr:EHR_04940"/>
<dbReference type="Proteomes" id="UP000002895">
    <property type="component" value="Chromosome"/>
</dbReference>
<evidence type="ECO:0000313" key="1">
    <source>
        <dbReference type="EMBL" id="AFM69948.1"/>
    </source>
</evidence>
<evidence type="ECO:0000313" key="2">
    <source>
        <dbReference type="Proteomes" id="UP000002895"/>
    </source>
</evidence>
<dbReference type="PATRIC" id="fig|768486.3.peg.946"/>
<reference evidence="1 2" key="1">
    <citation type="journal article" date="2012" name="J. Bacteriol.">
        <title>Genome sequence of Enterococcus hirae (Streptococcus faecalis) ATCC 9790, a model organism for the study of ion transport, bioenergetics, and copper homeostasis.</title>
        <authorList>
            <person name="Gaechter T."/>
            <person name="Wunderlin C."/>
            <person name="Schmidheini T."/>
            <person name="Solioz M."/>
        </authorList>
    </citation>
    <scope>NUCLEOTIDE SEQUENCE [LARGE SCALE GENOMIC DNA]</scope>
    <source>
        <strain evidence="2">ATCC 9790 / DSM 20160 / JCM 8729 / LMG 6399 / NBRC 3181 / NCIMB 6459 / NCDO 1258 / NCTC 12367 / WDCM 00089 / R</strain>
    </source>
</reference>
<name>I6SBG1_ENTHA</name>
<sequence length="43" mass="4906">MDKKQNTSYPLMVLRFLFTGIVAKKTKKNYLLEIPTGVSSSEK</sequence>
<protein>
    <submittedName>
        <fullName evidence="1">Uncharacterized protein</fullName>
    </submittedName>
</protein>
<organism evidence="1 2">
    <name type="scientific">Enterococcus hirae (strain ATCC 9790 / DSM 20160 / JCM 8729 / LMG 6399 / NBRC 3181 / NCIMB 6459 / NCDO 1258 / NCTC 12367 / WDCM 00089 / R)</name>
    <dbReference type="NCBI Taxonomy" id="768486"/>
    <lineage>
        <taxon>Bacteria</taxon>
        <taxon>Bacillati</taxon>
        <taxon>Bacillota</taxon>
        <taxon>Bacilli</taxon>
        <taxon>Lactobacillales</taxon>
        <taxon>Enterococcaceae</taxon>
        <taxon>Enterococcus</taxon>
    </lineage>
</organism>
<dbReference type="EMBL" id="CP003504">
    <property type="protein sequence ID" value="AFM69948.1"/>
    <property type="molecule type" value="Genomic_DNA"/>
</dbReference>
<dbReference type="AlphaFoldDB" id="I6SBG1"/>
<keyword evidence="2" id="KW-1185">Reference proteome</keyword>
<accession>I6SBG1</accession>
<dbReference type="HOGENOM" id="CLU_3233286_0_0_9"/>
<proteinExistence type="predicted"/>